<evidence type="ECO:0000256" key="2">
    <source>
        <dbReference type="ARBA" id="ARBA00023239"/>
    </source>
</evidence>
<evidence type="ECO:0008006" key="6">
    <source>
        <dbReference type="Google" id="ProtNLM"/>
    </source>
</evidence>
<dbReference type="InterPro" id="IPR018376">
    <property type="entry name" value="Enoyl-CoA_hyd/isom_CS"/>
</dbReference>
<dbReference type="FunFam" id="3.90.226.10:FF:000009">
    <property type="entry name" value="Carnitinyl-CoA dehydratase"/>
    <property type="match status" value="1"/>
</dbReference>
<dbReference type="GO" id="GO:0016829">
    <property type="term" value="F:lyase activity"/>
    <property type="evidence" value="ECO:0007669"/>
    <property type="project" value="UniProtKB-KW"/>
</dbReference>
<dbReference type="AlphaFoldDB" id="A0A6G1X9N1"/>
<dbReference type="Gene3D" id="3.90.226.10">
    <property type="entry name" value="2-enoyl-CoA Hydratase, Chain A, domain 1"/>
    <property type="match status" value="1"/>
</dbReference>
<dbReference type="SUPFAM" id="SSF52096">
    <property type="entry name" value="ClpP/crotonase"/>
    <property type="match status" value="1"/>
</dbReference>
<proteinExistence type="inferred from homology"/>
<reference evidence="4 5" key="1">
    <citation type="submission" date="2019-11" db="EMBL/GenBank/DDBJ databases">
        <authorList>
            <person name="Li J."/>
        </authorList>
    </citation>
    <scope>NUCLEOTIDE SEQUENCE [LARGE SCALE GENOMIC DNA]</scope>
    <source>
        <strain evidence="4 5">J4</strain>
    </source>
</reference>
<evidence type="ECO:0000313" key="5">
    <source>
        <dbReference type="Proteomes" id="UP000480185"/>
    </source>
</evidence>
<dbReference type="GO" id="GO:0006635">
    <property type="term" value="P:fatty acid beta-oxidation"/>
    <property type="evidence" value="ECO:0007669"/>
    <property type="project" value="TreeGrafter"/>
</dbReference>
<dbReference type="Pfam" id="PF00378">
    <property type="entry name" value="ECH_1"/>
    <property type="match status" value="1"/>
</dbReference>
<keyword evidence="5" id="KW-1185">Reference proteome</keyword>
<dbReference type="InterPro" id="IPR001753">
    <property type="entry name" value="Enoyl-CoA_hydra/iso"/>
</dbReference>
<accession>A0A6G1X9N1</accession>
<comment type="caution">
    <text evidence="4">The sequence shown here is derived from an EMBL/GenBank/DDBJ whole genome shotgun (WGS) entry which is preliminary data.</text>
</comment>
<dbReference type="Proteomes" id="UP000480185">
    <property type="component" value="Unassembled WGS sequence"/>
</dbReference>
<dbReference type="EMBL" id="WJNH01000010">
    <property type="protein sequence ID" value="MRG87580.1"/>
    <property type="molecule type" value="Genomic_DNA"/>
</dbReference>
<evidence type="ECO:0000313" key="4">
    <source>
        <dbReference type="EMBL" id="MRG87580.1"/>
    </source>
</evidence>
<evidence type="ECO:0000256" key="1">
    <source>
        <dbReference type="ARBA" id="ARBA00005254"/>
    </source>
</evidence>
<protein>
    <recommendedName>
        <fullName evidence="6">Enoyl-CoA hydratase/isomerase family protein</fullName>
    </recommendedName>
</protein>
<name>A0A6G1X9N1_9BACI</name>
<dbReference type="InterPro" id="IPR029045">
    <property type="entry name" value="ClpP/crotonase-like_dom_sf"/>
</dbReference>
<sequence length="264" mass="29164">MEVKDYQYLQVERRLDDQIAIVQIQRPEAMNALNSKVVKELKDTVTQLENDPPITCVVLTGNPGYFVAGADVREMNGLSVKDAYLFAKEMKALHDQIVQSKKPYIAAIQGYCLGGGFELALACDIRLADETAKFGLPEINLGIIPGGGGIQRLLELVGTSQASQIIMTGDMFDAERAEELMVVNSISTDVVEEAISIATKMGSKSRYALAASKKLLNQRKLNQSTKDFEEELHEFALLFDYPDAFEGMSAFIEKRKPAFQKGES</sequence>
<dbReference type="RefSeq" id="WP_153729472.1">
    <property type="nucleotide sequence ID" value="NZ_WJNH01000010.1"/>
</dbReference>
<dbReference type="CDD" id="cd06558">
    <property type="entry name" value="crotonase-like"/>
    <property type="match status" value="1"/>
</dbReference>
<dbReference type="PROSITE" id="PS00166">
    <property type="entry name" value="ENOYL_COA_HYDRATASE"/>
    <property type="match status" value="1"/>
</dbReference>
<dbReference type="PANTHER" id="PTHR11941">
    <property type="entry name" value="ENOYL-COA HYDRATASE-RELATED"/>
    <property type="match status" value="1"/>
</dbReference>
<evidence type="ECO:0000256" key="3">
    <source>
        <dbReference type="RuleBase" id="RU003707"/>
    </source>
</evidence>
<gene>
    <name evidence="4" type="ORF">GH754_14925</name>
</gene>
<organism evidence="4 5">
    <name type="scientific">Salinibacillus xinjiangensis</name>
    <dbReference type="NCBI Taxonomy" id="1229268"/>
    <lineage>
        <taxon>Bacteria</taxon>
        <taxon>Bacillati</taxon>
        <taxon>Bacillota</taxon>
        <taxon>Bacilli</taxon>
        <taxon>Bacillales</taxon>
        <taxon>Bacillaceae</taxon>
        <taxon>Salinibacillus</taxon>
    </lineage>
</organism>
<dbReference type="PANTHER" id="PTHR11941:SF54">
    <property type="entry name" value="ENOYL-COA HYDRATASE, MITOCHONDRIAL"/>
    <property type="match status" value="1"/>
</dbReference>
<keyword evidence="2" id="KW-0456">Lyase</keyword>
<comment type="similarity">
    <text evidence="1 3">Belongs to the enoyl-CoA hydratase/isomerase family.</text>
</comment>
<dbReference type="OrthoDB" id="9807606at2"/>